<dbReference type="KEGG" id="tut:107366749"/>
<dbReference type="Proteomes" id="UP000015104">
    <property type="component" value="Unassembled WGS sequence"/>
</dbReference>
<dbReference type="GO" id="GO:0000120">
    <property type="term" value="C:RNA polymerase I transcription regulator complex"/>
    <property type="evidence" value="ECO:0007669"/>
    <property type="project" value="InterPro"/>
</dbReference>
<dbReference type="InterPro" id="IPR039495">
    <property type="entry name" value="TAF1A"/>
</dbReference>
<reference evidence="1" key="2">
    <citation type="submission" date="2015-06" db="UniProtKB">
        <authorList>
            <consortium name="EnsemblMetazoa"/>
        </authorList>
    </citation>
    <scope>IDENTIFICATION</scope>
</reference>
<proteinExistence type="predicted"/>
<dbReference type="HOGENOM" id="CLU_695090_0_0_1"/>
<reference evidence="2" key="1">
    <citation type="submission" date="2011-08" db="EMBL/GenBank/DDBJ databases">
        <authorList>
            <person name="Rombauts S."/>
        </authorList>
    </citation>
    <scope>NUCLEOTIDE SEQUENCE</scope>
    <source>
        <strain evidence="2">London</strain>
    </source>
</reference>
<dbReference type="OrthoDB" id="6516261at2759"/>
<sequence>MDLIATKRVKSAVLKKVELVSTNSSVSCTTSHIFTELCSSHYLNGCKLLLPSMTCDEKVSQDHLLRGTLIIISSMIQEGYSNLSDSTKRLMDTFFESVCLKQEVLVEFLTLLMGNSHFEECKKEFGDSWNRHSILYVTVDVIEKLSMGFTTLLNYIDCIKKLNRADELFTSQEELDMILEQTRTSMLSIIQKEAGPFDFLIPRILDILIHKDLITEAIDCLISYKDLNEENLNAYIYIYKFMIHYGDTEPNFEEIIDECFDKIVQLSPSCPLILEMVDYCEIEPLKACKALMEFVDYSENKENPKAWRKLSDFLEKLNIVESNTILDHYKFIYSSYWQNYHWDQLENEFINSELDIWKQKVRDILIQQIISQKSIMKTESVSSTEKSVKKFKMSFQS</sequence>
<accession>T1KSH8</accession>
<organism evidence="1 2">
    <name type="scientific">Tetranychus urticae</name>
    <name type="common">Two-spotted spider mite</name>
    <dbReference type="NCBI Taxonomy" id="32264"/>
    <lineage>
        <taxon>Eukaryota</taxon>
        <taxon>Metazoa</taxon>
        <taxon>Ecdysozoa</taxon>
        <taxon>Arthropoda</taxon>
        <taxon>Chelicerata</taxon>
        <taxon>Arachnida</taxon>
        <taxon>Acari</taxon>
        <taxon>Acariformes</taxon>
        <taxon>Trombidiformes</taxon>
        <taxon>Prostigmata</taxon>
        <taxon>Eleutherengona</taxon>
        <taxon>Raphignathae</taxon>
        <taxon>Tetranychoidea</taxon>
        <taxon>Tetranychidae</taxon>
        <taxon>Tetranychus</taxon>
    </lineage>
</organism>
<dbReference type="AlphaFoldDB" id="T1KSH8"/>
<dbReference type="STRING" id="32264.T1KSH8"/>
<evidence type="ECO:0000313" key="2">
    <source>
        <dbReference type="Proteomes" id="UP000015104"/>
    </source>
</evidence>
<keyword evidence="2" id="KW-1185">Reference proteome</keyword>
<dbReference type="EnsemblMetazoa" id="tetur19g03190.1">
    <property type="protein sequence ID" value="tetur19g03190.1"/>
    <property type="gene ID" value="tetur19g03190"/>
</dbReference>
<dbReference type="Pfam" id="PF14929">
    <property type="entry name" value="TAF1_subA"/>
    <property type="match status" value="1"/>
</dbReference>
<protein>
    <submittedName>
        <fullName evidence="1">Uncharacterized protein</fullName>
    </submittedName>
</protein>
<gene>
    <name evidence="1" type="primary">107366749</name>
</gene>
<dbReference type="GO" id="GO:0006360">
    <property type="term" value="P:transcription by RNA polymerase I"/>
    <property type="evidence" value="ECO:0007669"/>
    <property type="project" value="InterPro"/>
</dbReference>
<name>T1KSH8_TETUR</name>
<evidence type="ECO:0000313" key="1">
    <source>
        <dbReference type="EnsemblMetazoa" id="tetur19g03190.1"/>
    </source>
</evidence>
<dbReference type="EMBL" id="CAEY01000425">
    <property type="status" value="NOT_ANNOTATED_CDS"/>
    <property type="molecule type" value="Genomic_DNA"/>
</dbReference>